<dbReference type="InterPro" id="IPR054224">
    <property type="entry name" value="DUF6944"/>
</dbReference>
<evidence type="ECO:0000313" key="1">
    <source>
        <dbReference type="EMBL" id="SES64824.1"/>
    </source>
</evidence>
<protein>
    <submittedName>
        <fullName evidence="1">Uncharacterized protein</fullName>
    </submittedName>
</protein>
<dbReference type="EMBL" id="FOHE01000001">
    <property type="protein sequence ID" value="SES64824.1"/>
    <property type="molecule type" value="Genomic_DNA"/>
</dbReference>
<evidence type="ECO:0000313" key="2">
    <source>
        <dbReference type="Proteomes" id="UP000198618"/>
    </source>
</evidence>
<dbReference type="RefSeq" id="WP_090865980.1">
    <property type="nucleotide sequence ID" value="NZ_FOHE01000001.1"/>
</dbReference>
<organism evidence="1 2">
    <name type="scientific">Oceanobacillus limi</name>
    <dbReference type="NCBI Taxonomy" id="930131"/>
    <lineage>
        <taxon>Bacteria</taxon>
        <taxon>Bacillati</taxon>
        <taxon>Bacillota</taxon>
        <taxon>Bacilli</taxon>
        <taxon>Bacillales</taxon>
        <taxon>Bacillaceae</taxon>
        <taxon>Oceanobacillus</taxon>
    </lineage>
</organism>
<dbReference type="AlphaFoldDB" id="A0A1H9Y7S1"/>
<dbReference type="Pfam" id="PF22116">
    <property type="entry name" value="DUF6944"/>
    <property type="match status" value="1"/>
</dbReference>
<name>A0A1H9Y7S1_9BACI</name>
<proteinExistence type="predicted"/>
<gene>
    <name evidence="1" type="ORF">SAMN05216389_101241</name>
</gene>
<dbReference type="OrthoDB" id="2869857at2"/>
<dbReference type="Proteomes" id="UP000198618">
    <property type="component" value="Unassembled WGS sequence"/>
</dbReference>
<keyword evidence="2" id="KW-1185">Reference proteome</keyword>
<accession>A0A1H9Y7S1</accession>
<reference evidence="1 2" key="1">
    <citation type="submission" date="2016-10" db="EMBL/GenBank/DDBJ databases">
        <authorList>
            <person name="de Groot N.N."/>
        </authorList>
    </citation>
    <scope>NUCLEOTIDE SEQUENCE [LARGE SCALE GENOMIC DNA]</scope>
    <source>
        <strain evidence="1 2">IBRC-M 10780</strain>
    </source>
</reference>
<sequence length="178" mass="18320">MTDEEKLVTGAWIDAAGTIIAAIASNRAFEESPSISNKLTAVGDGLQAVGTAFMASVTTDNHLSFTGNWIDTIGAAATSLAEYMQGLDETVDADFIRLEVLGESFQSIGASMSSFASYLLGEKELAIGNALQGLGAGLEAIGSVHELKGNQAGQIIGAIGAILQAIGSNYYAVVVTKE</sequence>